<keyword evidence="5" id="KW-0812">Transmembrane</keyword>
<dbReference type="Pfam" id="PF13442">
    <property type="entry name" value="Cytochrome_CBB3"/>
    <property type="match status" value="1"/>
</dbReference>
<dbReference type="STRING" id="1622118.Lupro_01055"/>
<dbReference type="Gene3D" id="6.10.280.130">
    <property type="match status" value="1"/>
</dbReference>
<evidence type="ECO:0000256" key="2">
    <source>
        <dbReference type="ARBA" id="ARBA00022723"/>
    </source>
</evidence>
<name>A0A0X8G4L0_9FLAO</name>
<dbReference type="SUPFAM" id="SSF46626">
    <property type="entry name" value="Cytochrome c"/>
    <property type="match status" value="1"/>
</dbReference>
<feature type="domain" description="Cytochrome c" evidence="6">
    <location>
        <begin position="115"/>
        <end position="196"/>
    </location>
</feature>
<dbReference type="AlphaFoldDB" id="A0A0X8G4L0"/>
<dbReference type="GO" id="GO:0020037">
    <property type="term" value="F:heme binding"/>
    <property type="evidence" value="ECO:0007669"/>
    <property type="project" value="InterPro"/>
</dbReference>
<evidence type="ECO:0000313" key="8">
    <source>
        <dbReference type="Proteomes" id="UP000059672"/>
    </source>
</evidence>
<keyword evidence="2 4" id="KW-0479">Metal-binding</keyword>
<dbReference type="InterPro" id="IPR050597">
    <property type="entry name" value="Cytochrome_c_Oxidase_Subunit"/>
</dbReference>
<evidence type="ECO:0000313" key="7">
    <source>
        <dbReference type="EMBL" id="AMC09930.1"/>
    </source>
</evidence>
<evidence type="ECO:0000256" key="1">
    <source>
        <dbReference type="ARBA" id="ARBA00022617"/>
    </source>
</evidence>
<keyword evidence="8" id="KW-1185">Reference proteome</keyword>
<keyword evidence="3 4" id="KW-0408">Iron</keyword>
<dbReference type="OrthoDB" id="9811281at2"/>
<dbReference type="Pfam" id="PF14715">
    <property type="entry name" value="FixP_N"/>
    <property type="match status" value="1"/>
</dbReference>
<dbReference type="RefSeq" id="WP_068205648.1">
    <property type="nucleotide sequence ID" value="NZ_CP013355.1"/>
</dbReference>
<dbReference type="EMBL" id="CP013355">
    <property type="protein sequence ID" value="AMC09930.1"/>
    <property type="molecule type" value="Genomic_DNA"/>
</dbReference>
<dbReference type="KEGG" id="lut:Lupro_01055"/>
<keyword evidence="5" id="KW-0472">Membrane</keyword>
<evidence type="ECO:0000256" key="4">
    <source>
        <dbReference type="PROSITE-ProRule" id="PRU00433"/>
    </source>
</evidence>
<accession>A0A0X8G4L0</accession>
<dbReference type="Gene3D" id="1.10.760.10">
    <property type="entry name" value="Cytochrome c-like domain"/>
    <property type="match status" value="1"/>
</dbReference>
<evidence type="ECO:0000256" key="5">
    <source>
        <dbReference type="SAM" id="Phobius"/>
    </source>
</evidence>
<feature type="transmembrane region" description="Helical" evidence="5">
    <location>
        <begin position="49"/>
        <end position="70"/>
    </location>
</feature>
<sequence>MNKNSENISGWKRFMKSLTKAHELGTEEDIMLDHDYDGIRELDNVLPPWWLYGFYITIVISIFYYTQVFYNSEKYSQAKEYAAELAQGKAEVEQYKKDHPELFDDANIVAFTDAENIAKGKELFSSKTCSACHLADLGGSIGPNLTDNHWILGGGVKNIYNTISKGGRPGKGMIPWESTISREERIQLASYIISMQGTKPATPKPAQGDIIWPEE</sequence>
<evidence type="ECO:0000256" key="3">
    <source>
        <dbReference type="ARBA" id="ARBA00023004"/>
    </source>
</evidence>
<dbReference type="InterPro" id="IPR009056">
    <property type="entry name" value="Cyt_c-like_dom"/>
</dbReference>
<dbReference type="PROSITE" id="PS51007">
    <property type="entry name" value="CYTC"/>
    <property type="match status" value="1"/>
</dbReference>
<evidence type="ECO:0000259" key="6">
    <source>
        <dbReference type="PROSITE" id="PS51007"/>
    </source>
</evidence>
<dbReference type="PANTHER" id="PTHR33751">
    <property type="entry name" value="CBB3-TYPE CYTOCHROME C OXIDASE SUBUNIT FIXP"/>
    <property type="match status" value="1"/>
</dbReference>
<dbReference type="PANTHER" id="PTHR33751:SF1">
    <property type="entry name" value="CBB3-TYPE CYTOCHROME C OXIDASE SUBUNIT FIXP"/>
    <property type="match status" value="1"/>
</dbReference>
<gene>
    <name evidence="7" type="ORF">Lupro_01055</name>
</gene>
<keyword evidence="5" id="KW-1133">Transmembrane helix</keyword>
<dbReference type="InterPro" id="IPR038414">
    <property type="entry name" value="CcoP_N_sf"/>
</dbReference>
<organism evidence="7 8">
    <name type="scientific">Lutibacter profundi</name>
    <dbReference type="NCBI Taxonomy" id="1622118"/>
    <lineage>
        <taxon>Bacteria</taxon>
        <taxon>Pseudomonadati</taxon>
        <taxon>Bacteroidota</taxon>
        <taxon>Flavobacteriia</taxon>
        <taxon>Flavobacteriales</taxon>
        <taxon>Flavobacteriaceae</taxon>
        <taxon>Lutibacter</taxon>
    </lineage>
</organism>
<dbReference type="InterPro" id="IPR032858">
    <property type="entry name" value="CcoP_N"/>
</dbReference>
<dbReference type="InterPro" id="IPR036909">
    <property type="entry name" value="Cyt_c-like_dom_sf"/>
</dbReference>
<protein>
    <recommendedName>
        <fullName evidence="6">Cytochrome c domain-containing protein</fullName>
    </recommendedName>
</protein>
<dbReference type="GO" id="GO:0009055">
    <property type="term" value="F:electron transfer activity"/>
    <property type="evidence" value="ECO:0007669"/>
    <property type="project" value="InterPro"/>
</dbReference>
<dbReference type="Proteomes" id="UP000059672">
    <property type="component" value="Chromosome"/>
</dbReference>
<dbReference type="GO" id="GO:0046872">
    <property type="term" value="F:metal ion binding"/>
    <property type="evidence" value="ECO:0007669"/>
    <property type="project" value="UniProtKB-KW"/>
</dbReference>
<reference evidence="8" key="1">
    <citation type="submission" date="2015-12" db="EMBL/GenBank/DDBJ databases">
        <title>Complete genome sequence of Lutibacter profundus strain LP1.</title>
        <authorList>
            <person name="Wissuwa J."/>
            <person name="Le Moine Bauer S."/>
            <person name="Stokke R."/>
            <person name="Dahle H."/>
            <person name="Steen I.H."/>
        </authorList>
    </citation>
    <scope>NUCLEOTIDE SEQUENCE [LARGE SCALE GENOMIC DNA]</scope>
    <source>
        <strain evidence="8">LP1</strain>
    </source>
</reference>
<proteinExistence type="predicted"/>
<dbReference type="PATRIC" id="fig|1622118.3.peg.214"/>
<keyword evidence="1 4" id="KW-0349">Heme</keyword>
<reference evidence="7 8" key="2">
    <citation type="journal article" date="2016" name="Int. J. Syst. Evol. Microbiol.">
        <title>Lutibacter profundi sp. nov., isolated from a deep-sea hydrothermal system on the Arctic Mid-Ocean Ridge and emended description of the genus Lutibacter.</title>
        <authorList>
            <person name="Le Moine Bauer S."/>
            <person name="Roalkvam I."/>
            <person name="Steen I.H."/>
            <person name="Dahle H."/>
        </authorList>
    </citation>
    <scope>NUCLEOTIDE SEQUENCE [LARGE SCALE GENOMIC DNA]</scope>
    <source>
        <strain evidence="7 8">LP1</strain>
    </source>
</reference>